<dbReference type="SUPFAM" id="SSF53474">
    <property type="entry name" value="alpha/beta-Hydrolases"/>
    <property type="match status" value="1"/>
</dbReference>
<dbReference type="Proteomes" id="UP000276542">
    <property type="component" value="Unassembled WGS sequence"/>
</dbReference>
<organism evidence="2 3">
    <name type="scientific">Nocardioides cavernaquae</name>
    <dbReference type="NCBI Taxonomy" id="2321396"/>
    <lineage>
        <taxon>Bacteria</taxon>
        <taxon>Bacillati</taxon>
        <taxon>Actinomycetota</taxon>
        <taxon>Actinomycetes</taxon>
        <taxon>Propionibacteriales</taxon>
        <taxon>Nocardioidaceae</taxon>
        <taxon>Nocardioides</taxon>
    </lineage>
</organism>
<feature type="domain" description="GPI inositol-deacylase PGAP1-like alpha/beta" evidence="1">
    <location>
        <begin position="237"/>
        <end position="287"/>
    </location>
</feature>
<accession>A0A3A5H5G2</accession>
<reference evidence="3" key="1">
    <citation type="submission" date="2018-09" db="EMBL/GenBank/DDBJ databases">
        <authorList>
            <person name="Zhu H."/>
        </authorList>
    </citation>
    <scope>NUCLEOTIDE SEQUENCE [LARGE SCALE GENOMIC DNA]</scope>
    <source>
        <strain evidence="3">K1W22B-1</strain>
    </source>
</reference>
<dbReference type="GO" id="GO:0016788">
    <property type="term" value="F:hydrolase activity, acting on ester bonds"/>
    <property type="evidence" value="ECO:0007669"/>
    <property type="project" value="InterPro"/>
</dbReference>
<evidence type="ECO:0000259" key="1">
    <source>
        <dbReference type="Pfam" id="PF07819"/>
    </source>
</evidence>
<dbReference type="InterPro" id="IPR029058">
    <property type="entry name" value="AB_hydrolase_fold"/>
</dbReference>
<keyword evidence="3" id="KW-1185">Reference proteome</keyword>
<protein>
    <submittedName>
        <fullName evidence="2">Alpha/beta fold hydrolase</fullName>
    </submittedName>
</protein>
<gene>
    <name evidence="2" type="ORF">D4739_01725</name>
</gene>
<evidence type="ECO:0000313" key="3">
    <source>
        <dbReference type="Proteomes" id="UP000276542"/>
    </source>
</evidence>
<sequence>MVGMTALQPAPVATRAVVASPASGGTVHGTAALAVRYADDLLLGAVRDVHQAVAVRVWGFVNAGTLGVARPTQVVHDAISGSLYGGLGASLRYSATVLDKHDKRGSGRRTEDSRFGRDVTSVVNGLIGDRLVGDAPGSAIRMSVREQGRDVPLTPEALAATYPDATERVVVFLHGLMENDEWWDKRADELPWYGAGLAATGRWSPLRLRVNTGLSLKENGVALAALLDELVAAWPVPVRRIALVGHSMGGLVIHNACGVRTPAEQPWTELVSDIVTLGTPHLGAPLERLANFGAKALGILPESSPFGRILATRSVGIADLGRGVVGDIVRPPRARYRLVSATLGPTPLHPLSLSMGDLLVRHPSAMGRSGRIEMFPGASTLHLPNTDHFGLLNHPDVHQKLKEWLA</sequence>
<dbReference type="EMBL" id="QYRP01000002">
    <property type="protein sequence ID" value="RJS45088.1"/>
    <property type="molecule type" value="Genomic_DNA"/>
</dbReference>
<evidence type="ECO:0000313" key="2">
    <source>
        <dbReference type="EMBL" id="RJS45088.1"/>
    </source>
</evidence>
<dbReference type="AlphaFoldDB" id="A0A3A5H5G2"/>
<dbReference type="Gene3D" id="3.40.50.1820">
    <property type="entry name" value="alpha/beta hydrolase"/>
    <property type="match status" value="1"/>
</dbReference>
<name>A0A3A5H5G2_9ACTN</name>
<proteinExistence type="predicted"/>
<dbReference type="Pfam" id="PF07819">
    <property type="entry name" value="PGAP1"/>
    <property type="match status" value="1"/>
</dbReference>
<dbReference type="InterPro" id="IPR012908">
    <property type="entry name" value="PGAP1-ab_dom-like"/>
</dbReference>
<keyword evidence="2" id="KW-0378">Hydrolase</keyword>
<comment type="caution">
    <text evidence="2">The sequence shown here is derived from an EMBL/GenBank/DDBJ whole genome shotgun (WGS) entry which is preliminary data.</text>
</comment>